<dbReference type="SUPFAM" id="SSF52833">
    <property type="entry name" value="Thioredoxin-like"/>
    <property type="match status" value="1"/>
</dbReference>
<organism evidence="7 8">
    <name type="scientific">Mucilaginibacter aquatilis</name>
    <dbReference type="NCBI Taxonomy" id="1517760"/>
    <lineage>
        <taxon>Bacteria</taxon>
        <taxon>Pseudomonadati</taxon>
        <taxon>Bacteroidota</taxon>
        <taxon>Sphingobacteriia</taxon>
        <taxon>Sphingobacteriales</taxon>
        <taxon>Sphingobacteriaceae</taxon>
        <taxon>Mucilaginibacter</taxon>
    </lineage>
</organism>
<protein>
    <submittedName>
        <fullName evidence="7">Redoxin family protein</fullName>
    </submittedName>
</protein>
<dbReference type="InterPro" id="IPR013766">
    <property type="entry name" value="Thioredoxin_domain"/>
</dbReference>
<dbReference type="Pfam" id="PF08534">
    <property type="entry name" value="Redoxin"/>
    <property type="match status" value="1"/>
</dbReference>
<evidence type="ECO:0000313" key="8">
    <source>
        <dbReference type="Proteomes" id="UP000434850"/>
    </source>
</evidence>
<dbReference type="OrthoDB" id="983020at2"/>
<evidence type="ECO:0000256" key="3">
    <source>
        <dbReference type="ARBA" id="ARBA00023157"/>
    </source>
</evidence>
<dbReference type="PANTHER" id="PTHR42852">
    <property type="entry name" value="THIOL:DISULFIDE INTERCHANGE PROTEIN DSBE"/>
    <property type="match status" value="1"/>
</dbReference>
<dbReference type="EMBL" id="WQLA01000001">
    <property type="protein sequence ID" value="MVN89642.1"/>
    <property type="molecule type" value="Genomic_DNA"/>
</dbReference>
<keyword evidence="2" id="KW-0201">Cytochrome c-type biogenesis</keyword>
<accession>A0A6I4I3D4</accession>
<dbReference type="PANTHER" id="PTHR42852:SF6">
    <property type="entry name" value="THIOL:DISULFIDE INTERCHANGE PROTEIN DSBE"/>
    <property type="match status" value="1"/>
</dbReference>
<dbReference type="InterPro" id="IPR036249">
    <property type="entry name" value="Thioredoxin-like_sf"/>
</dbReference>
<evidence type="ECO:0000256" key="1">
    <source>
        <dbReference type="ARBA" id="ARBA00004196"/>
    </source>
</evidence>
<evidence type="ECO:0000313" key="7">
    <source>
        <dbReference type="EMBL" id="MVN89642.1"/>
    </source>
</evidence>
<keyword evidence="5" id="KW-0732">Signal</keyword>
<feature type="signal peptide" evidence="5">
    <location>
        <begin position="1"/>
        <end position="22"/>
    </location>
</feature>
<evidence type="ECO:0000256" key="2">
    <source>
        <dbReference type="ARBA" id="ARBA00022748"/>
    </source>
</evidence>
<dbReference type="GO" id="GO:0017004">
    <property type="term" value="P:cytochrome complex assembly"/>
    <property type="evidence" value="ECO:0007669"/>
    <property type="project" value="UniProtKB-KW"/>
</dbReference>
<dbReference type="AlphaFoldDB" id="A0A6I4I3D4"/>
<comment type="caution">
    <text evidence="7">The sequence shown here is derived from an EMBL/GenBank/DDBJ whole genome shotgun (WGS) entry which is preliminary data.</text>
</comment>
<dbReference type="Gene3D" id="3.40.30.10">
    <property type="entry name" value="Glutaredoxin"/>
    <property type="match status" value="1"/>
</dbReference>
<name>A0A6I4I3D4_9SPHI</name>
<comment type="subcellular location">
    <subcellularLocation>
        <location evidence="1">Cell envelope</location>
    </subcellularLocation>
</comment>
<dbReference type="CDD" id="cd02966">
    <property type="entry name" value="TlpA_like_family"/>
    <property type="match status" value="1"/>
</dbReference>
<evidence type="ECO:0000256" key="4">
    <source>
        <dbReference type="ARBA" id="ARBA00023284"/>
    </source>
</evidence>
<proteinExistence type="predicted"/>
<dbReference type="GO" id="GO:0030313">
    <property type="term" value="C:cell envelope"/>
    <property type="evidence" value="ECO:0007669"/>
    <property type="project" value="UniProtKB-SubCell"/>
</dbReference>
<dbReference type="InterPro" id="IPR050553">
    <property type="entry name" value="Thioredoxin_ResA/DsbE_sf"/>
</dbReference>
<keyword evidence="4" id="KW-0676">Redox-active center</keyword>
<gene>
    <name evidence="7" type="ORF">GO816_00740</name>
</gene>
<dbReference type="RefSeq" id="WP_157539442.1">
    <property type="nucleotide sequence ID" value="NZ_WQLA01000001.1"/>
</dbReference>
<feature type="domain" description="Thioredoxin" evidence="6">
    <location>
        <begin position="345"/>
        <end position="488"/>
    </location>
</feature>
<keyword evidence="8" id="KW-1185">Reference proteome</keyword>
<reference evidence="7 8" key="1">
    <citation type="submission" date="2019-12" db="EMBL/GenBank/DDBJ databases">
        <title>Mucilaginibacter sp. HME9299 genome sequencing and assembly.</title>
        <authorList>
            <person name="Kang H."/>
            <person name="Kim H."/>
            <person name="Joh K."/>
        </authorList>
    </citation>
    <scope>NUCLEOTIDE SEQUENCE [LARGE SCALE GENOMIC DNA]</scope>
    <source>
        <strain evidence="7 8">HME9299</strain>
    </source>
</reference>
<dbReference type="GO" id="GO:0016491">
    <property type="term" value="F:oxidoreductase activity"/>
    <property type="evidence" value="ECO:0007669"/>
    <property type="project" value="InterPro"/>
</dbReference>
<sequence>MVSQFKFLAALMLAVLCFTSMAQKPVAVKSEYAIIKGHVENHKENFWEFYQQGILRSMLVSVTIDKQGNFTKRIKVEGDAMDLLLMPVQRRIFVKKNDTINVNWDANKAAESFSITSLNKVRVRAFKKLSVIDSVFAQHLAQLRPVLYNKRLTDSAKFTALNDSYNEEIQMLVKDGVAEGYDKISTDIHFRYADLMINAKLLPRYELYINKPSKFTNFLLITTQRQAYATESEEWFNLSNEYRDFLFKYLVYFQPIKYTSTNTVAENSDNKLQQYKYAWRTYVTGLYSLSILEIRDWYCTQSIFWSFNNHPFDECVEVYKDFITKVKTPMYADTLKQFYQNVQRLKPGTPAPSFMLKDENGRMVSLSKFKGKVVYIDFWGVNCGPCISEIKNSVPALHERYKDKDIVFVNVCVDTDEKTWKASLKDLNLQGVNLIAPGWTKHPMVKAFNVTAIPHYFLIDANGVIKSNNCPSPGQSGLLYKLLDEAITK</sequence>
<evidence type="ECO:0000259" key="6">
    <source>
        <dbReference type="PROSITE" id="PS51352"/>
    </source>
</evidence>
<feature type="chain" id="PRO_5026312504" evidence="5">
    <location>
        <begin position="23"/>
        <end position="489"/>
    </location>
</feature>
<evidence type="ECO:0000256" key="5">
    <source>
        <dbReference type="SAM" id="SignalP"/>
    </source>
</evidence>
<dbReference type="PROSITE" id="PS51352">
    <property type="entry name" value="THIOREDOXIN_2"/>
    <property type="match status" value="1"/>
</dbReference>
<dbReference type="Proteomes" id="UP000434850">
    <property type="component" value="Unassembled WGS sequence"/>
</dbReference>
<keyword evidence="3" id="KW-1015">Disulfide bond</keyword>
<dbReference type="InterPro" id="IPR013740">
    <property type="entry name" value="Redoxin"/>
</dbReference>